<dbReference type="Proteomes" id="UP000192356">
    <property type="component" value="Unassembled WGS sequence"/>
</dbReference>
<organism evidence="2 3">
    <name type="scientific">Hepatospora eriocheir</name>
    <dbReference type="NCBI Taxonomy" id="1081669"/>
    <lineage>
        <taxon>Eukaryota</taxon>
        <taxon>Fungi</taxon>
        <taxon>Fungi incertae sedis</taxon>
        <taxon>Microsporidia</taxon>
        <taxon>Hepatosporidae</taxon>
        <taxon>Hepatospora</taxon>
    </lineage>
</organism>
<name>A0A1X0Q9E9_9MICR</name>
<keyword evidence="3" id="KW-1185">Reference proteome</keyword>
<feature type="transmembrane region" description="Helical" evidence="1">
    <location>
        <begin position="50"/>
        <end position="76"/>
    </location>
</feature>
<comment type="caution">
    <text evidence="2">The sequence shown here is derived from an EMBL/GenBank/DDBJ whole genome shotgun (WGS) entry which is preliminary data.</text>
</comment>
<protein>
    <submittedName>
        <fullName evidence="2">Uncharacterized protein</fullName>
    </submittedName>
</protein>
<evidence type="ECO:0000313" key="3">
    <source>
        <dbReference type="Proteomes" id="UP000192356"/>
    </source>
</evidence>
<evidence type="ECO:0000313" key="2">
    <source>
        <dbReference type="EMBL" id="ORD96391.1"/>
    </source>
</evidence>
<reference evidence="2 3" key="1">
    <citation type="journal article" date="2017" name="Environ. Microbiol.">
        <title>Decay of the glycolytic pathway and adaptation to intranuclear parasitism within Enterocytozoonidae microsporidia.</title>
        <authorList>
            <person name="Wiredu Boakye D."/>
            <person name="Jaroenlak P."/>
            <person name="Prachumwat A."/>
            <person name="Williams T.A."/>
            <person name="Bateman K.S."/>
            <person name="Itsathitphaisarn O."/>
            <person name="Sritunyalucksana K."/>
            <person name="Paszkiewicz K.H."/>
            <person name="Moore K.A."/>
            <person name="Stentiford G.D."/>
            <person name="Williams B.A."/>
        </authorList>
    </citation>
    <scope>NUCLEOTIDE SEQUENCE [LARGE SCALE GENOMIC DNA]</scope>
    <source>
        <strain evidence="2 3">GB1</strain>
    </source>
</reference>
<dbReference type="VEuPathDB" id="MicrosporidiaDB:A0H76_76"/>
<accession>A0A1X0Q9E9</accession>
<evidence type="ECO:0000256" key="1">
    <source>
        <dbReference type="SAM" id="Phobius"/>
    </source>
</evidence>
<dbReference type="AlphaFoldDB" id="A0A1X0Q9E9"/>
<dbReference type="EMBL" id="LVKB01000094">
    <property type="protein sequence ID" value="ORD96391.1"/>
    <property type="molecule type" value="Genomic_DNA"/>
</dbReference>
<keyword evidence="1" id="KW-1133">Transmembrane helix</keyword>
<gene>
    <name evidence="2" type="ORF">HERIO_1679</name>
</gene>
<sequence length="89" mass="10214">MVDSEKLEDLRKKLLEEIQEAIDYLKEIGQTLVANLLIWLSYLIDLLIKYGIIAVIGFSTGIFLIILITVLITFFITKSCYQNSNDDEN</sequence>
<keyword evidence="1" id="KW-0472">Membrane</keyword>
<proteinExistence type="predicted"/>
<dbReference type="VEuPathDB" id="MicrosporidiaDB:HERIO_1679"/>
<keyword evidence="1" id="KW-0812">Transmembrane</keyword>